<keyword evidence="3" id="KW-0805">Transcription regulation</keyword>
<reference evidence="7" key="1">
    <citation type="submission" date="2020-08" db="EMBL/GenBank/DDBJ databases">
        <title>Whole genome shotgun sequence of Actinocatenispora sera NBRC 101916.</title>
        <authorList>
            <person name="Komaki H."/>
            <person name="Tamura T."/>
        </authorList>
    </citation>
    <scope>NUCLEOTIDE SEQUENCE</scope>
    <source>
        <strain evidence="7">NBRC 101916</strain>
    </source>
</reference>
<dbReference type="Pfam" id="PF00392">
    <property type="entry name" value="GntR"/>
    <property type="match status" value="1"/>
</dbReference>
<evidence type="ECO:0000259" key="6">
    <source>
        <dbReference type="PROSITE" id="PS50949"/>
    </source>
</evidence>
<evidence type="ECO:0000313" key="8">
    <source>
        <dbReference type="Proteomes" id="UP000680750"/>
    </source>
</evidence>
<dbReference type="EMBL" id="AP023354">
    <property type="protein sequence ID" value="BCJ30010.1"/>
    <property type="molecule type" value="Genomic_DNA"/>
</dbReference>
<dbReference type="InterPro" id="IPR051446">
    <property type="entry name" value="HTH_trans_reg/aminotransferase"/>
</dbReference>
<protein>
    <submittedName>
        <fullName evidence="7">Transcriptional regulator</fullName>
    </submittedName>
</protein>
<dbReference type="PANTHER" id="PTHR46577">
    <property type="entry name" value="HTH-TYPE TRANSCRIPTIONAL REGULATORY PROTEIN GABR"/>
    <property type="match status" value="1"/>
</dbReference>
<dbReference type="PANTHER" id="PTHR46577:SF2">
    <property type="entry name" value="TRANSCRIPTIONAL REGULATORY PROTEIN"/>
    <property type="match status" value="1"/>
</dbReference>
<keyword evidence="4" id="KW-0238">DNA-binding</keyword>
<dbReference type="SUPFAM" id="SSF53383">
    <property type="entry name" value="PLP-dependent transferases"/>
    <property type="match status" value="1"/>
</dbReference>
<dbReference type="GO" id="GO:0003700">
    <property type="term" value="F:DNA-binding transcription factor activity"/>
    <property type="evidence" value="ECO:0007669"/>
    <property type="project" value="InterPro"/>
</dbReference>
<dbReference type="Gene3D" id="3.40.640.10">
    <property type="entry name" value="Type I PLP-dependent aspartate aminotransferase-like (Major domain)"/>
    <property type="match status" value="1"/>
</dbReference>
<dbReference type="GO" id="GO:0003677">
    <property type="term" value="F:DNA binding"/>
    <property type="evidence" value="ECO:0007669"/>
    <property type="project" value="UniProtKB-KW"/>
</dbReference>
<evidence type="ECO:0000313" key="7">
    <source>
        <dbReference type="EMBL" id="BCJ30010.1"/>
    </source>
</evidence>
<dbReference type="InterPro" id="IPR000524">
    <property type="entry name" value="Tscrpt_reg_HTH_GntR"/>
</dbReference>
<keyword evidence="8" id="KW-1185">Reference proteome</keyword>
<dbReference type="CDD" id="cd00609">
    <property type="entry name" value="AAT_like"/>
    <property type="match status" value="1"/>
</dbReference>
<dbReference type="InterPro" id="IPR015421">
    <property type="entry name" value="PyrdxlP-dep_Trfase_major"/>
</dbReference>
<dbReference type="InterPro" id="IPR036390">
    <property type="entry name" value="WH_DNA-bd_sf"/>
</dbReference>
<proteinExistence type="inferred from homology"/>
<dbReference type="RefSeq" id="WP_035295390.1">
    <property type="nucleotide sequence ID" value="NZ_AP023354.1"/>
</dbReference>
<dbReference type="Proteomes" id="UP000680750">
    <property type="component" value="Chromosome"/>
</dbReference>
<accession>A0A810L388</accession>
<dbReference type="SUPFAM" id="SSF46785">
    <property type="entry name" value="Winged helix' DNA-binding domain"/>
    <property type="match status" value="1"/>
</dbReference>
<dbReference type="OrthoDB" id="9802328at2"/>
<dbReference type="InterPro" id="IPR015424">
    <property type="entry name" value="PyrdxlP-dep_Trfase"/>
</dbReference>
<sequence>MAGDGSAATLESTLRDLVRTLEPGARLPSVREIVERHQVSPVTVGKVVARLSAAGVLVTRPGSGTFVAAPPARARARRPDTAWQSLVLAGRSVDLGALREAPRDPVPGTISLSGGYLHRSLQPLSALASAMSRAARRPDAWDRAPAGGLPALRSYFAEATAADVGLDDVLITTGGQNALAMAFRAIGAPGDAVLVESPTYPGALAALAAARLRAIPIPLGPDGIDPDDLRQAFARTGSQLLYCQPTFHNPTGIVLSESRRQAVLEVAHAARAFIVEDDYARHLSHDGGTTRSLLGHDVHGTVVQVTSLTKPAAPSLRVGAIVARGPVAERLQASRRVDDFFVSRPMQEAALELTSSPRWAGHLNGLKRALRDRHRILSDALRARLPEWEPVAGKGGGLYLWVRLPPNADPAEIVRRASEQGVDIESGQRFFPAEADGPFVRLSFAAAADSVALEEAVDRLAPIGAG</sequence>
<dbReference type="AlphaFoldDB" id="A0A810L388"/>
<evidence type="ECO:0000256" key="4">
    <source>
        <dbReference type="ARBA" id="ARBA00023125"/>
    </source>
</evidence>
<dbReference type="Gene3D" id="1.10.10.10">
    <property type="entry name" value="Winged helix-like DNA-binding domain superfamily/Winged helix DNA-binding domain"/>
    <property type="match status" value="1"/>
</dbReference>
<keyword evidence="2" id="KW-0663">Pyridoxal phosphate</keyword>
<evidence type="ECO:0000256" key="2">
    <source>
        <dbReference type="ARBA" id="ARBA00022898"/>
    </source>
</evidence>
<dbReference type="SMART" id="SM00345">
    <property type="entry name" value="HTH_GNTR"/>
    <property type="match status" value="1"/>
</dbReference>
<keyword evidence="5" id="KW-0804">Transcription</keyword>
<feature type="domain" description="HTH gntR-type" evidence="6">
    <location>
        <begin position="3"/>
        <end position="70"/>
    </location>
</feature>
<dbReference type="Pfam" id="PF00155">
    <property type="entry name" value="Aminotran_1_2"/>
    <property type="match status" value="1"/>
</dbReference>
<evidence type="ECO:0000256" key="5">
    <source>
        <dbReference type="ARBA" id="ARBA00023163"/>
    </source>
</evidence>
<name>A0A810L388_9ACTN</name>
<gene>
    <name evidence="7" type="ORF">Asera_41180</name>
</gene>
<dbReference type="InterPro" id="IPR004839">
    <property type="entry name" value="Aminotransferase_I/II_large"/>
</dbReference>
<dbReference type="CDD" id="cd07377">
    <property type="entry name" value="WHTH_GntR"/>
    <property type="match status" value="1"/>
</dbReference>
<organism evidence="7 8">
    <name type="scientific">Actinocatenispora sera</name>
    <dbReference type="NCBI Taxonomy" id="390989"/>
    <lineage>
        <taxon>Bacteria</taxon>
        <taxon>Bacillati</taxon>
        <taxon>Actinomycetota</taxon>
        <taxon>Actinomycetes</taxon>
        <taxon>Micromonosporales</taxon>
        <taxon>Micromonosporaceae</taxon>
        <taxon>Actinocatenispora</taxon>
    </lineage>
</organism>
<dbReference type="PROSITE" id="PS50949">
    <property type="entry name" value="HTH_GNTR"/>
    <property type="match status" value="1"/>
</dbReference>
<dbReference type="InterPro" id="IPR036388">
    <property type="entry name" value="WH-like_DNA-bd_sf"/>
</dbReference>
<comment type="similarity">
    <text evidence="1">In the C-terminal section; belongs to the class-I pyridoxal-phosphate-dependent aminotransferase family.</text>
</comment>
<evidence type="ECO:0000256" key="1">
    <source>
        <dbReference type="ARBA" id="ARBA00005384"/>
    </source>
</evidence>
<dbReference type="KEGG" id="aser:Asera_41180"/>
<evidence type="ECO:0000256" key="3">
    <source>
        <dbReference type="ARBA" id="ARBA00023015"/>
    </source>
</evidence>
<dbReference type="GO" id="GO:0030170">
    <property type="term" value="F:pyridoxal phosphate binding"/>
    <property type="evidence" value="ECO:0007669"/>
    <property type="project" value="InterPro"/>
</dbReference>